<dbReference type="EMBL" id="LAZR01008291">
    <property type="protein sequence ID" value="KKM79752.1"/>
    <property type="molecule type" value="Genomic_DNA"/>
</dbReference>
<dbReference type="AlphaFoldDB" id="A0A0F9NEB6"/>
<organism evidence="1">
    <name type="scientific">marine sediment metagenome</name>
    <dbReference type="NCBI Taxonomy" id="412755"/>
    <lineage>
        <taxon>unclassified sequences</taxon>
        <taxon>metagenomes</taxon>
        <taxon>ecological metagenomes</taxon>
    </lineage>
</organism>
<dbReference type="InterPro" id="IPR036869">
    <property type="entry name" value="J_dom_sf"/>
</dbReference>
<gene>
    <name evidence="1" type="ORF">LCGC14_1346810</name>
</gene>
<name>A0A0F9NEB6_9ZZZZ</name>
<dbReference type="SUPFAM" id="SSF46565">
    <property type="entry name" value="Chaperone J-domain"/>
    <property type="match status" value="1"/>
</dbReference>
<reference evidence="1" key="1">
    <citation type="journal article" date="2015" name="Nature">
        <title>Complex archaea that bridge the gap between prokaryotes and eukaryotes.</title>
        <authorList>
            <person name="Spang A."/>
            <person name="Saw J.H."/>
            <person name="Jorgensen S.L."/>
            <person name="Zaremba-Niedzwiedzka K."/>
            <person name="Martijn J."/>
            <person name="Lind A.E."/>
            <person name="van Eijk R."/>
            <person name="Schleper C."/>
            <person name="Guy L."/>
            <person name="Ettema T.J."/>
        </authorList>
    </citation>
    <scope>NUCLEOTIDE SEQUENCE</scope>
</reference>
<evidence type="ECO:0000313" key="1">
    <source>
        <dbReference type="EMBL" id="KKM79752.1"/>
    </source>
</evidence>
<sequence length="188" mass="21335">MMEAYPLQWPDNRARTNFRHRSRFNVTLANARDGLLDELRQMGAQAPVLSTNIPVRRDGLPYASMKEPADPGVAIYFTYKKHPMAFSCDRWDLVRDNIQAMRHSIAALRGLDRWGTGDMVDAAFRGFEALPPPNWRNTLGLQVESRLKDAEKAFRDLACKAHPDLGGSEDKMILLNDAIKRARVELAQ</sequence>
<protein>
    <recommendedName>
        <fullName evidence="2">J domain-containing protein</fullName>
    </recommendedName>
</protein>
<comment type="caution">
    <text evidence="1">The sequence shown here is derived from an EMBL/GenBank/DDBJ whole genome shotgun (WGS) entry which is preliminary data.</text>
</comment>
<dbReference type="Gene3D" id="1.10.287.110">
    <property type="entry name" value="DnaJ domain"/>
    <property type="match status" value="1"/>
</dbReference>
<accession>A0A0F9NEB6</accession>
<evidence type="ECO:0008006" key="2">
    <source>
        <dbReference type="Google" id="ProtNLM"/>
    </source>
</evidence>
<proteinExistence type="predicted"/>